<dbReference type="InterPro" id="IPR036318">
    <property type="entry name" value="FAD-bd_PCMH-like_sf"/>
</dbReference>
<evidence type="ECO:0000256" key="8">
    <source>
        <dbReference type="ARBA" id="ARBA00052927"/>
    </source>
</evidence>
<accession>A0A815L779</accession>
<evidence type="ECO:0000256" key="6">
    <source>
        <dbReference type="ARBA" id="ARBA00023136"/>
    </source>
</evidence>
<reference evidence="11" key="1">
    <citation type="submission" date="2021-02" db="EMBL/GenBank/DDBJ databases">
        <authorList>
            <person name="Nowell W R."/>
        </authorList>
    </citation>
    <scope>NUCLEOTIDE SEQUENCE</scope>
</reference>
<evidence type="ECO:0000256" key="5">
    <source>
        <dbReference type="ARBA" id="ARBA00023002"/>
    </source>
</evidence>
<proteinExistence type="predicted"/>
<dbReference type="AlphaFoldDB" id="A0A815L779"/>
<evidence type="ECO:0000256" key="1">
    <source>
        <dbReference type="ARBA" id="ARBA00004167"/>
    </source>
</evidence>
<feature type="transmembrane region" description="Helical" evidence="9">
    <location>
        <begin position="6"/>
        <end position="28"/>
    </location>
</feature>
<keyword evidence="5" id="KW-0560">Oxidoreductase</keyword>
<dbReference type="GO" id="GO:0071949">
    <property type="term" value="F:FAD binding"/>
    <property type="evidence" value="ECO:0007669"/>
    <property type="project" value="InterPro"/>
</dbReference>
<dbReference type="InterPro" id="IPR016169">
    <property type="entry name" value="FAD-bd_PCMH_sub2"/>
</dbReference>
<dbReference type="EC" id="1.3.1.72" evidence="2"/>
<comment type="catalytic activity">
    <reaction evidence="8">
        <text>5alpha-cholest-8-en-3beta-ol + NADP(+) = zymosterol + NADPH + H(+)</text>
        <dbReference type="Rhea" id="RHEA:36399"/>
        <dbReference type="ChEBI" id="CHEBI:15378"/>
        <dbReference type="ChEBI" id="CHEBI:16608"/>
        <dbReference type="ChEBI" id="CHEBI:18252"/>
        <dbReference type="ChEBI" id="CHEBI:57783"/>
        <dbReference type="ChEBI" id="CHEBI:58349"/>
        <dbReference type="EC" id="1.3.1.72"/>
    </reaction>
    <physiologicalReaction direction="right-to-left" evidence="8">
        <dbReference type="Rhea" id="RHEA:36401"/>
    </physiologicalReaction>
</comment>
<keyword evidence="4 9" id="KW-1133">Transmembrane helix</keyword>
<name>A0A815L779_9BILA</name>
<keyword evidence="3 9" id="KW-0812">Transmembrane</keyword>
<dbReference type="GO" id="GO:0000246">
    <property type="term" value="F:Delta24(24-1) sterol reductase activity"/>
    <property type="evidence" value="ECO:0007669"/>
    <property type="project" value="TreeGrafter"/>
</dbReference>
<dbReference type="GO" id="GO:0008202">
    <property type="term" value="P:steroid metabolic process"/>
    <property type="evidence" value="ECO:0007669"/>
    <property type="project" value="TreeGrafter"/>
</dbReference>
<evidence type="ECO:0000313" key="12">
    <source>
        <dbReference type="Proteomes" id="UP000663845"/>
    </source>
</evidence>
<comment type="subcellular location">
    <subcellularLocation>
        <location evidence="1">Membrane</location>
        <topology evidence="1">Single-pass membrane protein</topology>
    </subcellularLocation>
</comment>
<dbReference type="Gene3D" id="3.30.43.10">
    <property type="entry name" value="Uridine Diphospho-n-acetylenolpyruvylglucosamine Reductase, domain 2"/>
    <property type="match status" value="1"/>
</dbReference>
<dbReference type="SUPFAM" id="SSF56176">
    <property type="entry name" value="FAD-binding/transporter-associated domain-like"/>
    <property type="match status" value="1"/>
</dbReference>
<dbReference type="GO" id="GO:0050614">
    <property type="term" value="F:Delta24-sterol reductase activity"/>
    <property type="evidence" value="ECO:0007669"/>
    <property type="project" value="UniProtKB-EC"/>
</dbReference>
<dbReference type="Gene3D" id="3.40.462.10">
    <property type="entry name" value="FAD-linked oxidases, C-terminal domain"/>
    <property type="match status" value="1"/>
</dbReference>
<dbReference type="GO" id="GO:0016020">
    <property type="term" value="C:membrane"/>
    <property type="evidence" value="ECO:0007669"/>
    <property type="project" value="UniProtKB-SubCell"/>
</dbReference>
<protein>
    <recommendedName>
        <fullName evidence="2">Delta(24)-sterol reductase</fullName>
        <ecNumber evidence="2">1.3.1.72</ecNumber>
    </recommendedName>
</protein>
<evidence type="ECO:0000256" key="7">
    <source>
        <dbReference type="ARBA" id="ARBA00051033"/>
    </source>
</evidence>
<keyword evidence="6 9" id="KW-0472">Membrane</keyword>
<gene>
    <name evidence="11" type="ORF">JYZ213_LOCUS38016</name>
</gene>
<evidence type="ECO:0000256" key="2">
    <source>
        <dbReference type="ARBA" id="ARBA00012405"/>
    </source>
</evidence>
<evidence type="ECO:0000256" key="9">
    <source>
        <dbReference type="SAM" id="Phobius"/>
    </source>
</evidence>
<dbReference type="Pfam" id="PF01565">
    <property type="entry name" value="FAD_binding_4"/>
    <property type="match status" value="1"/>
</dbReference>
<evidence type="ECO:0000313" key="11">
    <source>
        <dbReference type="EMBL" id="CAF1405246.1"/>
    </source>
</evidence>
<dbReference type="InterPro" id="IPR016167">
    <property type="entry name" value="FAD-bd_PCMH_sub1"/>
</dbReference>
<evidence type="ECO:0000256" key="4">
    <source>
        <dbReference type="ARBA" id="ARBA00022989"/>
    </source>
</evidence>
<dbReference type="GO" id="GO:0005737">
    <property type="term" value="C:cytoplasm"/>
    <property type="evidence" value="ECO:0007669"/>
    <property type="project" value="TreeGrafter"/>
</dbReference>
<evidence type="ECO:0000259" key="10">
    <source>
        <dbReference type="PROSITE" id="PS51387"/>
    </source>
</evidence>
<dbReference type="Gene3D" id="3.30.465.10">
    <property type="match status" value="1"/>
</dbReference>
<comment type="caution">
    <text evidence="11">The sequence shown here is derived from an EMBL/GenBank/DDBJ whole genome shotgun (WGS) entry which is preliminary data.</text>
</comment>
<feature type="domain" description="FAD-binding PCMH-type" evidence="10">
    <location>
        <begin position="50"/>
        <end position="212"/>
    </location>
</feature>
<dbReference type="PANTHER" id="PTHR10801">
    <property type="entry name" value="24-DEHYDROCHOLESTEROL REDUCTASE"/>
    <property type="match status" value="1"/>
</dbReference>
<dbReference type="EMBL" id="CAJNOG010001071">
    <property type="protein sequence ID" value="CAF1405246.1"/>
    <property type="molecule type" value="Genomic_DNA"/>
</dbReference>
<organism evidence="11 12">
    <name type="scientific">Adineta steineri</name>
    <dbReference type="NCBI Taxonomy" id="433720"/>
    <lineage>
        <taxon>Eukaryota</taxon>
        <taxon>Metazoa</taxon>
        <taxon>Spiralia</taxon>
        <taxon>Gnathifera</taxon>
        <taxon>Rotifera</taxon>
        <taxon>Eurotatoria</taxon>
        <taxon>Bdelloidea</taxon>
        <taxon>Adinetida</taxon>
        <taxon>Adinetidae</taxon>
        <taxon>Adineta</taxon>
    </lineage>
</organism>
<comment type="catalytic activity">
    <reaction evidence="7">
        <text>lanosterol + NADPH + H(+) = 24,25-dihydrolanosterol + NADP(+)</text>
        <dbReference type="Rhea" id="RHEA:33919"/>
        <dbReference type="ChEBI" id="CHEBI:15378"/>
        <dbReference type="ChEBI" id="CHEBI:16521"/>
        <dbReference type="ChEBI" id="CHEBI:28113"/>
        <dbReference type="ChEBI" id="CHEBI:57783"/>
        <dbReference type="ChEBI" id="CHEBI:58349"/>
    </reaction>
    <physiologicalReaction direction="left-to-right" evidence="7">
        <dbReference type="Rhea" id="RHEA:33920"/>
    </physiologicalReaction>
</comment>
<dbReference type="InterPro" id="IPR016170">
    <property type="entry name" value="Cytok_DH_C_sf"/>
</dbReference>
<dbReference type="PROSITE" id="PS51387">
    <property type="entry name" value="FAD_PCMH"/>
    <property type="match status" value="1"/>
</dbReference>
<dbReference type="Proteomes" id="UP000663845">
    <property type="component" value="Unassembled WGS sequence"/>
</dbReference>
<dbReference type="InterPro" id="IPR016166">
    <property type="entry name" value="FAD-bd_PCMH"/>
</dbReference>
<sequence length="521" mass="59444">MVWQKLKIIFSILIDLFISLCDIPFLIFQTNKIISISLKFKSPQRHEFDITQIATTLRSITIHNPSVQIVIDRKPGEGHSSRSSAYKNGKYKINISSLTSIIEINQHKKYADVEALVTFEEVCKATIKYGLLPAVVPEFKSITIGGAIQGIGIESTSWKYGTFDKTVIEATLITGHGNIVYASKVPHLWKGIPGSNGTLALVVAARIRLVQATEWIHLRYIFYPNLANFLNDIEKKICIQTDTGWIGDNQVIDAIDFCRRNQSMNGIVAMYGGCVPILPPNAIIYKETMFSSFFYQHVKNILTMKKMTTDHNETILYEEYMPTLEYLFRYDRGGFWGIEALAKMIPLLGFIFQTPFLLGIFNHFLKTKTLYKIAMLVSDQKRESMGMLQDVDVPPDRAQEIINWAINKDLSMLWLCPVLSLGIDESLFSVVQSNTRFVMNIGLYGIAKDLPQSNLDLQRLVTKLGGKCGLYSHIYLDREEFWSCYNYKEYIRLREMSGGYVFMDLWDKVAGIVFSKISIKR</sequence>
<dbReference type="InterPro" id="IPR006094">
    <property type="entry name" value="Oxid_FAD_bind_N"/>
</dbReference>
<evidence type="ECO:0000256" key="3">
    <source>
        <dbReference type="ARBA" id="ARBA00022692"/>
    </source>
</evidence>
<dbReference type="InterPro" id="IPR040165">
    <property type="entry name" value="Diminuto-like"/>
</dbReference>
<dbReference type="PANTHER" id="PTHR10801:SF0">
    <property type="entry name" value="DELTA(24)-STEROL REDUCTASE"/>
    <property type="match status" value="1"/>
</dbReference>